<protein>
    <submittedName>
        <fullName evidence="8">Na(+)/H(+) antiporter subunit C1</fullName>
    </submittedName>
</protein>
<feature type="transmembrane region" description="Helical" evidence="7">
    <location>
        <begin position="26"/>
        <end position="46"/>
    </location>
</feature>
<evidence type="ECO:0000256" key="2">
    <source>
        <dbReference type="ARBA" id="ARBA00010388"/>
    </source>
</evidence>
<evidence type="ECO:0000313" key="9">
    <source>
        <dbReference type="Proteomes" id="UP000583387"/>
    </source>
</evidence>
<evidence type="ECO:0000256" key="6">
    <source>
        <dbReference type="ARBA" id="ARBA00023136"/>
    </source>
</evidence>
<evidence type="ECO:0000256" key="3">
    <source>
        <dbReference type="ARBA" id="ARBA00022475"/>
    </source>
</evidence>
<dbReference type="Gene3D" id="1.10.287.3510">
    <property type="match status" value="1"/>
</dbReference>
<keyword evidence="9" id="KW-1185">Reference proteome</keyword>
<gene>
    <name evidence="8" type="primary">mnhC1</name>
    <name evidence="8" type="ORF">PSEWESI4_01407</name>
</gene>
<sequence>MELILALAIGVLTASGVWLLLRPRTFQVIIGLSILSYAVNLLLFAVGQLKADAVPVIEEGVVLAVTEYADPVPQALVLTAIVIGFAMTALFLVVLMASRGLTGTDHVDGREDSSL</sequence>
<dbReference type="InterPro" id="IPR050601">
    <property type="entry name" value="CPA3_antiporter_subunitC"/>
</dbReference>
<accession>A0A7U7I8Y2</accession>
<dbReference type="RefSeq" id="WP_187670488.1">
    <property type="nucleotide sequence ID" value="NZ_CAJFCI010000030.1"/>
</dbReference>
<keyword evidence="3" id="KW-1003">Cell membrane</keyword>
<dbReference type="PANTHER" id="PTHR34583">
    <property type="entry name" value="ANTIPORTER SUBUNIT MNHC2-RELATED"/>
    <property type="match status" value="1"/>
</dbReference>
<name>A0A7U7I8Y2_9GAMM</name>
<keyword evidence="5 7" id="KW-1133">Transmembrane helix</keyword>
<organism evidence="8 9">
    <name type="scientific">Zestomonas carbonaria</name>
    <dbReference type="NCBI Taxonomy" id="2762745"/>
    <lineage>
        <taxon>Bacteria</taxon>
        <taxon>Pseudomonadati</taxon>
        <taxon>Pseudomonadota</taxon>
        <taxon>Gammaproteobacteria</taxon>
        <taxon>Pseudomonadales</taxon>
        <taxon>Pseudomonadaceae</taxon>
        <taxon>Zestomonas</taxon>
    </lineage>
</organism>
<evidence type="ECO:0000256" key="1">
    <source>
        <dbReference type="ARBA" id="ARBA00004651"/>
    </source>
</evidence>
<evidence type="ECO:0000256" key="7">
    <source>
        <dbReference type="SAM" id="Phobius"/>
    </source>
</evidence>
<dbReference type="Proteomes" id="UP000583387">
    <property type="component" value="Unassembled WGS sequence"/>
</dbReference>
<proteinExistence type="inferred from homology"/>
<keyword evidence="4 7" id="KW-0812">Transmembrane</keyword>
<evidence type="ECO:0000313" key="8">
    <source>
        <dbReference type="EMBL" id="CAD5107136.1"/>
    </source>
</evidence>
<dbReference type="InterPro" id="IPR039428">
    <property type="entry name" value="NUOK/Mnh_C1-like"/>
</dbReference>
<comment type="subcellular location">
    <subcellularLocation>
        <location evidence="1">Cell membrane</location>
        <topology evidence="1">Multi-pass membrane protein</topology>
    </subcellularLocation>
</comment>
<evidence type="ECO:0000256" key="4">
    <source>
        <dbReference type="ARBA" id="ARBA00022692"/>
    </source>
</evidence>
<dbReference type="GO" id="GO:0005886">
    <property type="term" value="C:plasma membrane"/>
    <property type="evidence" value="ECO:0007669"/>
    <property type="project" value="UniProtKB-SubCell"/>
</dbReference>
<comment type="caution">
    <text evidence="8">The sequence shown here is derived from an EMBL/GenBank/DDBJ whole genome shotgun (WGS) entry which is preliminary data.</text>
</comment>
<comment type="similarity">
    <text evidence="2">Belongs to the CPA3 antiporters (TC 2.A.63) subunit C family.</text>
</comment>
<dbReference type="NCBIfam" id="NF006573">
    <property type="entry name" value="PRK09094.1"/>
    <property type="match status" value="1"/>
</dbReference>
<dbReference type="PANTHER" id="PTHR34583:SF2">
    <property type="entry name" value="ANTIPORTER SUBUNIT MNHC2-RELATED"/>
    <property type="match status" value="1"/>
</dbReference>
<dbReference type="Pfam" id="PF00420">
    <property type="entry name" value="Oxidored_q2"/>
    <property type="match status" value="1"/>
</dbReference>
<feature type="transmembrane region" description="Helical" evidence="7">
    <location>
        <begin position="75"/>
        <end position="97"/>
    </location>
</feature>
<dbReference type="AlphaFoldDB" id="A0A7U7I8Y2"/>
<keyword evidence="6 7" id="KW-0472">Membrane</keyword>
<dbReference type="EMBL" id="CAJFCI010000030">
    <property type="protein sequence ID" value="CAD5107136.1"/>
    <property type="molecule type" value="Genomic_DNA"/>
</dbReference>
<evidence type="ECO:0000256" key="5">
    <source>
        <dbReference type="ARBA" id="ARBA00022989"/>
    </source>
</evidence>
<reference evidence="8 9" key="1">
    <citation type="submission" date="2020-08" db="EMBL/GenBank/DDBJ databases">
        <authorList>
            <person name="Criscuolo A."/>
        </authorList>
    </citation>
    <scope>NUCLEOTIDE SEQUENCE [LARGE SCALE GENOMIC DNA]</scope>
    <source>
        <strain evidence="8">CIP111764</strain>
    </source>
</reference>